<keyword evidence="5 9" id="KW-0378">Hydrolase</keyword>
<evidence type="ECO:0000259" key="8">
    <source>
        <dbReference type="Pfam" id="PF12890"/>
    </source>
</evidence>
<dbReference type="GO" id="GO:0006145">
    <property type="term" value="P:purine nucleobase catabolic process"/>
    <property type="evidence" value="ECO:0007669"/>
    <property type="project" value="TreeGrafter"/>
</dbReference>
<dbReference type="PANTHER" id="PTHR43668">
    <property type="entry name" value="ALLANTOINASE"/>
    <property type="match status" value="1"/>
</dbReference>
<dbReference type="Pfam" id="PF12890">
    <property type="entry name" value="DHOase"/>
    <property type="match status" value="1"/>
</dbReference>
<dbReference type="GO" id="GO:0004038">
    <property type="term" value="F:allantoinase activity"/>
    <property type="evidence" value="ECO:0007669"/>
    <property type="project" value="TreeGrafter"/>
</dbReference>
<evidence type="ECO:0000256" key="1">
    <source>
        <dbReference type="ARBA" id="ARBA00001947"/>
    </source>
</evidence>
<evidence type="ECO:0000313" key="10">
    <source>
        <dbReference type="Proteomes" id="UP000186736"/>
    </source>
</evidence>
<evidence type="ECO:0000313" key="9">
    <source>
        <dbReference type="EMBL" id="OLS60192.1"/>
    </source>
</evidence>
<evidence type="ECO:0000256" key="6">
    <source>
        <dbReference type="ARBA" id="ARBA00022975"/>
    </source>
</evidence>
<evidence type="ECO:0000259" key="7">
    <source>
        <dbReference type="Pfam" id="PF01979"/>
    </source>
</evidence>
<dbReference type="EC" id="3.5.2.3" evidence="9"/>
<dbReference type="InterPro" id="IPR011059">
    <property type="entry name" value="Metal-dep_hydrolase_composite"/>
</dbReference>
<dbReference type="Gene3D" id="2.30.40.10">
    <property type="entry name" value="Urease, subunit C, domain 1"/>
    <property type="match status" value="1"/>
</dbReference>
<evidence type="ECO:0000256" key="2">
    <source>
        <dbReference type="ARBA" id="ARBA00002368"/>
    </source>
</evidence>
<sequence>MAFSGGFVVCRGTSTLSRLKCYNITFCARDPICIMSRILIRNANVVNEGSTFCADILVVHGRIEKIAGLITGQSAEVEIDARGQWLLPGMIDDQVHFREPGAPHKGSIHSESRAAVAGGITSFMDMPNTHPATLSLEALADKKQRAARSSVANFAFHFGVSKDNLDVVAALDPRQVAGVKVFMGASTGDMLVDDPKVLERLFACVPTILLAHCEHTPSILANEAGLRELYGDAIGPELHPVIRNAEACYRSSSLAVELAKTFDTRLHVLHLTTARELALFEPGPLAGKRITAEVCAHHLLFDDSDYATLGNLIKCNPAIKSRADRDALRQALLCDRLDVIGTDHAPHTLEEKSRPYAQAPSGLPLVQHALPALLELVADGVLPLTRLVQKTSHAVADLFGIHERGYVREGYWADLVLVEQLAHARPVALDPLLSHCQWTPFQHHALRHRVSSTLVSGQLAWHQGRLVEGCQGLPLSFRK</sequence>
<dbReference type="GO" id="GO:0004151">
    <property type="term" value="F:dihydroorotase activity"/>
    <property type="evidence" value="ECO:0007669"/>
    <property type="project" value="UniProtKB-EC"/>
</dbReference>
<gene>
    <name evidence="9" type="primary">pyrC_3</name>
    <name evidence="9" type="ORF">PSEMO_49250</name>
</gene>
<comment type="function">
    <text evidence="2">Catalyzes the reversible cyclization of carbamoyl aspartate to dihydroorotate.</text>
</comment>
<dbReference type="InterPro" id="IPR032466">
    <property type="entry name" value="Metal_Hydrolase"/>
</dbReference>
<dbReference type="Proteomes" id="UP000186736">
    <property type="component" value="Unassembled WGS sequence"/>
</dbReference>
<dbReference type="SUPFAM" id="SSF51338">
    <property type="entry name" value="Composite domain of metallo-dependent hydrolases"/>
    <property type="match status" value="1"/>
</dbReference>
<comment type="cofactor">
    <cofactor evidence="1">
        <name>Zn(2+)</name>
        <dbReference type="ChEBI" id="CHEBI:29105"/>
    </cofactor>
</comment>
<dbReference type="SUPFAM" id="SSF51556">
    <property type="entry name" value="Metallo-dependent hydrolases"/>
    <property type="match status" value="1"/>
</dbReference>
<feature type="domain" description="Dihydroorotase catalytic" evidence="8">
    <location>
        <begin position="83"/>
        <end position="155"/>
    </location>
</feature>
<dbReference type="PANTHER" id="PTHR43668:SF4">
    <property type="entry name" value="ALLANTOINASE"/>
    <property type="match status" value="1"/>
</dbReference>
<protein>
    <submittedName>
        <fullName evidence="9">Dihydroorotase</fullName>
        <ecNumber evidence="9">3.5.2.3</ecNumber>
    </submittedName>
</protein>
<dbReference type="PROSITE" id="PS00483">
    <property type="entry name" value="DIHYDROOROTASE_2"/>
    <property type="match status" value="1"/>
</dbReference>
<dbReference type="InterPro" id="IPR024403">
    <property type="entry name" value="DHOase_cat"/>
</dbReference>
<dbReference type="InterPro" id="IPR050138">
    <property type="entry name" value="DHOase/Allantoinase_Hydrolase"/>
</dbReference>
<dbReference type="GO" id="GO:0005737">
    <property type="term" value="C:cytoplasm"/>
    <property type="evidence" value="ECO:0007669"/>
    <property type="project" value="TreeGrafter"/>
</dbReference>
<evidence type="ECO:0000256" key="3">
    <source>
        <dbReference type="ARBA" id="ARBA00010286"/>
    </source>
</evidence>
<dbReference type="InterPro" id="IPR006680">
    <property type="entry name" value="Amidohydro-rel"/>
</dbReference>
<feature type="domain" description="Amidohydrolase-related" evidence="7">
    <location>
        <begin position="290"/>
        <end position="438"/>
    </location>
</feature>
<accession>A0A1Q9QYS7</accession>
<name>A0A1Q9QYS7_PSEPU</name>
<dbReference type="GO" id="GO:0046872">
    <property type="term" value="F:metal ion binding"/>
    <property type="evidence" value="ECO:0007669"/>
    <property type="project" value="UniProtKB-KW"/>
</dbReference>
<comment type="similarity">
    <text evidence="3">Belongs to the metallo-dependent hydrolases superfamily. DHOase family. Class I DHOase subfamily.</text>
</comment>
<reference evidence="9 10" key="1">
    <citation type="submission" date="2016-10" db="EMBL/GenBank/DDBJ databases">
        <title>Genome Sequence of Pseudomonas putida GM4FR.</title>
        <authorList>
            <person name="Poehlein A."/>
            <person name="Wemheuer F."/>
            <person name="Hollensteiner J."/>
            <person name="Wemheuer B."/>
        </authorList>
    </citation>
    <scope>NUCLEOTIDE SEQUENCE [LARGE SCALE GENOMIC DNA]</scope>
    <source>
        <strain evidence="9 10">GM4FR</strain>
    </source>
</reference>
<evidence type="ECO:0000256" key="5">
    <source>
        <dbReference type="ARBA" id="ARBA00022801"/>
    </source>
</evidence>
<dbReference type="CDD" id="cd01318">
    <property type="entry name" value="DHOase_IIb"/>
    <property type="match status" value="1"/>
</dbReference>
<dbReference type="InterPro" id="IPR002195">
    <property type="entry name" value="Dihydroorotase_CS"/>
</dbReference>
<organism evidence="9 10">
    <name type="scientific">Pseudomonas putida</name>
    <name type="common">Arthrobacter siderocapsulatus</name>
    <dbReference type="NCBI Taxonomy" id="303"/>
    <lineage>
        <taxon>Bacteria</taxon>
        <taxon>Pseudomonadati</taxon>
        <taxon>Pseudomonadota</taxon>
        <taxon>Gammaproteobacteria</taxon>
        <taxon>Pseudomonadales</taxon>
        <taxon>Pseudomonadaceae</taxon>
        <taxon>Pseudomonas</taxon>
    </lineage>
</organism>
<dbReference type="Pfam" id="PF01979">
    <property type="entry name" value="Amidohydro_1"/>
    <property type="match status" value="1"/>
</dbReference>
<comment type="caution">
    <text evidence="9">The sequence shown here is derived from an EMBL/GenBank/DDBJ whole genome shotgun (WGS) entry which is preliminary data.</text>
</comment>
<keyword evidence="4" id="KW-0479">Metal-binding</keyword>
<keyword evidence="6" id="KW-0665">Pyrimidine biosynthesis</keyword>
<dbReference type="EMBL" id="MKZO01000048">
    <property type="protein sequence ID" value="OLS60192.1"/>
    <property type="molecule type" value="Genomic_DNA"/>
</dbReference>
<proteinExistence type="inferred from homology"/>
<dbReference type="AlphaFoldDB" id="A0A1Q9QYS7"/>
<dbReference type="Gene3D" id="3.20.20.140">
    <property type="entry name" value="Metal-dependent hydrolases"/>
    <property type="match status" value="1"/>
</dbReference>
<dbReference type="NCBIfam" id="NF006688">
    <property type="entry name" value="PRK09236.1"/>
    <property type="match status" value="1"/>
</dbReference>
<evidence type="ECO:0000256" key="4">
    <source>
        <dbReference type="ARBA" id="ARBA00022723"/>
    </source>
</evidence>